<dbReference type="GO" id="GO:0001228">
    <property type="term" value="F:DNA-binding transcription activator activity, RNA polymerase II-specific"/>
    <property type="evidence" value="ECO:0007669"/>
    <property type="project" value="TreeGrafter"/>
</dbReference>
<organism evidence="6">
    <name type="scientific">Rusavskia elegans</name>
    <dbReference type="NCBI Taxonomy" id="88742"/>
    <lineage>
        <taxon>Eukaryota</taxon>
        <taxon>Fungi</taxon>
        <taxon>Dikarya</taxon>
        <taxon>Ascomycota</taxon>
        <taxon>Pezizomycotina</taxon>
        <taxon>Lecanoromycetes</taxon>
        <taxon>OSLEUM clade</taxon>
        <taxon>Lecanoromycetidae</taxon>
        <taxon>Teloschistales</taxon>
        <taxon>Teloschistineae</taxon>
        <taxon>Teloschistaceae</taxon>
        <taxon>Xanthorioideae</taxon>
        <taxon>Rusavskia</taxon>
    </lineage>
</organism>
<evidence type="ECO:0000313" key="6">
    <source>
        <dbReference type="EMBL" id="CAI59778.2"/>
    </source>
</evidence>
<feature type="domain" description="HMG box" evidence="5">
    <location>
        <begin position="46"/>
        <end position="114"/>
    </location>
</feature>
<keyword evidence="4" id="KW-0539">Nucleus</keyword>
<evidence type="ECO:0000256" key="1">
    <source>
        <dbReference type="ARBA" id="ARBA00023015"/>
    </source>
</evidence>
<dbReference type="InterPro" id="IPR036910">
    <property type="entry name" value="HMG_box_dom_sf"/>
</dbReference>
<dbReference type="PANTHER" id="PTHR10270:SF161">
    <property type="entry name" value="SEX-DETERMINING REGION Y PROTEIN"/>
    <property type="match status" value="1"/>
</dbReference>
<feature type="DNA-binding region" description="HMG box" evidence="4">
    <location>
        <begin position="46"/>
        <end position="114"/>
    </location>
</feature>
<evidence type="ECO:0000256" key="4">
    <source>
        <dbReference type="PROSITE-ProRule" id="PRU00267"/>
    </source>
</evidence>
<evidence type="ECO:0000256" key="3">
    <source>
        <dbReference type="ARBA" id="ARBA00023163"/>
    </source>
</evidence>
<dbReference type="GO" id="GO:0000978">
    <property type="term" value="F:RNA polymerase II cis-regulatory region sequence-specific DNA binding"/>
    <property type="evidence" value="ECO:0007669"/>
    <property type="project" value="TreeGrafter"/>
</dbReference>
<dbReference type="FunFam" id="1.10.30.10:FF:000041">
    <property type="entry name" value="HMG box family protein"/>
    <property type="match status" value="1"/>
</dbReference>
<name>Q4GZL6_9LECA</name>
<accession>Q4GZL6</accession>
<proteinExistence type="predicted"/>
<dbReference type="GO" id="GO:0000122">
    <property type="term" value="P:negative regulation of transcription by RNA polymerase II"/>
    <property type="evidence" value="ECO:0007669"/>
    <property type="project" value="TreeGrafter"/>
</dbReference>
<sequence>MIQAPVKIKNRGSLPTMIYPVANTDGHEKLTLTKPKFQTVSKKDKVARPPNAFILYRQHHHPIVKSQNPDLHNNQISIMLGQQWQNEAADVKAQFKSMAEDIKKEHLSAHPNYQYQPRKPAEKKRRMTRRKAEILNAQAKSSNNPTDTATAPAFEKTPTGNVVFTLGDDSIEDDATLMVMLQKHNEDLMAFTTHYDETAAPVLFHERSEEAQNDASFYGNMLNFDEMFTTEYGPNDLLPFDTAMLATVRAADEPTHEVAFDHKSTQLQNAELARELAQFSTLWTPSLSNQEMPSFGDIF</sequence>
<dbReference type="PANTHER" id="PTHR10270">
    <property type="entry name" value="SOX TRANSCRIPTION FACTOR"/>
    <property type="match status" value="1"/>
</dbReference>
<dbReference type="EMBL" id="AJ888226">
    <property type="protein sequence ID" value="CAI59778.2"/>
    <property type="molecule type" value="Genomic_DNA"/>
</dbReference>
<keyword evidence="1" id="KW-0805">Transcription regulation</keyword>
<keyword evidence="3" id="KW-0804">Transcription</keyword>
<dbReference type="InterPro" id="IPR009071">
    <property type="entry name" value="HMG_box_dom"/>
</dbReference>
<dbReference type="GO" id="GO:0005634">
    <property type="term" value="C:nucleus"/>
    <property type="evidence" value="ECO:0007669"/>
    <property type="project" value="UniProtKB-UniRule"/>
</dbReference>
<dbReference type="Gene3D" id="1.10.30.10">
    <property type="entry name" value="High mobility group box domain"/>
    <property type="match status" value="1"/>
</dbReference>
<dbReference type="Pfam" id="PF00505">
    <property type="entry name" value="HMG_box"/>
    <property type="match status" value="1"/>
</dbReference>
<gene>
    <name evidence="6" type="primary">MAT1-2-1</name>
</gene>
<dbReference type="PROSITE" id="PS50118">
    <property type="entry name" value="HMG_BOX_2"/>
    <property type="match status" value="1"/>
</dbReference>
<dbReference type="SMART" id="SM00398">
    <property type="entry name" value="HMG"/>
    <property type="match status" value="1"/>
</dbReference>
<dbReference type="InterPro" id="IPR050140">
    <property type="entry name" value="SRY-related_HMG-box_TF-like"/>
</dbReference>
<keyword evidence="2 4" id="KW-0238">DNA-binding</keyword>
<evidence type="ECO:0000259" key="5">
    <source>
        <dbReference type="PROSITE" id="PS50118"/>
    </source>
</evidence>
<dbReference type="SUPFAM" id="SSF47095">
    <property type="entry name" value="HMG-box"/>
    <property type="match status" value="1"/>
</dbReference>
<dbReference type="CDD" id="cd01389">
    <property type="entry name" value="HMG-box_ROX1-like"/>
    <property type="match status" value="1"/>
</dbReference>
<dbReference type="AlphaFoldDB" id="Q4GZL6"/>
<protein>
    <submittedName>
        <fullName evidence="6">Mating-type protein MAT1-2-1</fullName>
    </submittedName>
</protein>
<evidence type="ECO:0000256" key="2">
    <source>
        <dbReference type="ARBA" id="ARBA00023125"/>
    </source>
</evidence>
<dbReference type="GO" id="GO:0030154">
    <property type="term" value="P:cell differentiation"/>
    <property type="evidence" value="ECO:0007669"/>
    <property type="project" value="TreeGrafter"/>
</dbReference>
<reference evidence="6" key="1">
    <citation type="journal article" date="2005" name="Fungal Genet. Biol.">
        <title>Characterisation of the mating-type locus in the genus Xanthoria (lichen-forming ascomycetes, Lecanoromycetes).</title>
        <authorList>
            <person name="Scherrer S."/>
            <person name="Zippler U."/>
            <person name="Honegger R."/>
        </authorList>
    </citation>
    <scope>NUCLEOTIDE SEQUENCE</scope>
</reference>